<gene>
    <name evidence="1" type="ORF">JY651_44315</name>
</gene>
<sequence>MVVGFLASRPGRWLRIVTGAGMVLGGLSSGTPRGAAVALAGLGPLLTGMFDVLPLAALFGLPIHGEALRRELGMTEETPLLDGLQRPATRTTPITIH</sequence>
<dbReference type="RefSeq" id="WP_206723668.1">
    <property type="nucleotide sequence ID" value="NZ_CP071090.1"/>
</dbReference>
<organism evidence="1 2">
    <name type="scientific">Pyxidicoccus parkwayensis</name>
    <dbReference type="NCBI Taxonomy" id="2813578"/>
    <lineage>
        <taxon>Bacteria</taxon>
        <taxon>Pseudomonadati</taxon>
        <taxon>Myxococcota</taxon>
        <taxon>Myxococcia</taxon>
        <taxon>Myxococcales</taxon>
        <taxon>Cystobacterineae</taxon>
        <taxon>Myxococcaceae</taxon>
        <taxon>Pyxidicoccus</taxon>
    </lineage>
</organism>
<evidence type="ECO:0000313" key="1">
    <source>
        <dbReference type="EMBL" id="QSQ22091.1"/>
    </source>
</evidence>
<dbReference type="EMBL" id="CP071090">
    <property type="protein sequence ID" value="QSQ22091.1"/>
    <property type="molecule type" value="Genomic_DNA"/>
</dbReference>
<proteinExistence type="predicted"/>
<name>A0ABX7NT80_9BACT</name>
<dbReference type="Proteomes" id="UP000662747">
    <property type="component" value="Chromosome"/>
</dbReference>
<protein>
    <submittedName>
        <fullName evidence="1">DUF2892 domain-containing protein</fullName>
    </submittedName>
</protein>
<accession>A0ABX7NT80</accession>
<evidence type="ECO:0000313" key="2">
    <source>
        <dbReference type="Proteomes" id="UP000662747"/>
    </source>
</evidence>
<reference evidence="1 2" key="1">
    <citation type="submission" date="2021-02" db="EMBL/GenBank/DDBJ databases">
        <title>De Novo genome assembly of isolated myxobacteria.</title>
        <authorList>
            <person name="Stevens D.C."/>
        </authorList>
    </citation>
    <scope>NUCLEOTIDE SEQUENCE [LARGE SCALE GENOMIC DNA]</scope>
    <source>
        <strain evidence="2">SCPEA02</strain>
    </source>
</reference>
<keyword evidence="2" id="KW-1185">Reference proteome</keyword>